<sequence>MIMKKIIFLFLLLNSTAFFAQDHFSGISTSKRIGVLNGTINPAELANLTSKVEVHVFALSTTVANNKIGFSDLTGDTNLEELIFVGSEPANLRLDVEILGPSAAFRYKNWGFAVSSKAYGKLNLVDIDVNIGDAISNGGLNSLLNSTTLNGNYNQRLNGTTYGELGFSAGRNLWETENYKLNGGATIKLLFPGSYANFGADQMNGTITTVAGSSYLSNTNATLNIAYSGNLGNSFSDFDSYSDSVFGGLNGIGVDFGANFSIKDSDPDKGYKFNSGLSVRNIGSMTFKDDNNSSTNYALVIQGNESLDLGQFDGVDSLQEVEQILIDSGFLTSTSSNSDFKVKLPTVLNAYADVRLIPTLYVSLFWQQKLNDDNLNDQVTTQNTFTVTPRFSLKNFEVFSPWTQNEISGFNGGIGFRAGGFFVGSGSVITTLINDSKHADFYFGFRFGIGKS</sequence>
<protein>
    <recommendedName>
        <fullName evidence="4">DUF5723 domain-containing protein</fullName>
    </recommendedName>
</protein>
<evidence type="ECO:0000313" key="3">
    <source>
        <dbReference type="Proteomes" id="UP000625735"/>
    </source>
</evidence>
<keyword evidence="1" id="KW-0732">Signal</keyword>
<feature type="signal peptide" evidence="1">
    <location>
        <begin position="1"/>
        <end position="20"/>
    </location>
</feature>
<name>A0A916XW38_9FLAO</name>
<dbReference type="AlphaFoldDB" id="A0A916XW38"/>
<reference evidence="2" key="1">
    <citation type="journal article" date="2014" name="Int. J. Syst. Evol. Microbiol.">
        <title>Complete genome sequence of Corynebacterium casei LMG S-19264T (=DSM 44701T), isolated from a smear-ripened cheese.</title>
        <authorList>
            <consortium name="US DOE Joint Genome Institute (JGI-PGF)"/>
            <person name="Walter F."/>
            <person name="Albersmeier A."/>
            <person name="Kalinowski J."/>
            <person name="Ruckert C."/>
        </authorList>
    </citation>
    <scope>NUCLEOTIDE SEQUENCE</scope>
    <source>
        <strain evidence="2">CGMCC 1.12506</strain>
    </source>
</reference>
<proteinExistence type="predicted"/>
<feature type="chain" id="PRO_5037459101" description="DUF5723 domain-containing protein" evidence="1">
    <location>
        <begin position="21"/>
        <end position="452"/>
    </location>
</feature>
<reference evidence="2" key="2">
    <citation type="submission" date="2020-09" db="EMBL/GenBank/DDBJ databases">
        <authorList>
            <person name="Sun Q."/>
            <person name="Zhou Y."/>
        </authorList>
    </citation>
    <scope>NUCLEOTIDE SEQUENCE</scope>
    <source>
        <strain evidence="2">CGMCC 1.12506</strain>
    </source>
</reference>
<comment type="caution">
    <text evidence="2">The sequence shown here is derived from an EMBL/GenBank/DDBJ whole genome shotgun (WGS) entry which is preliminary data.</text>
</comment>
<gene>
    <name evidence="2" type="ORF">GCM10011343_04230</name>
</gene>
<evidence type="ECO:0000313" key="2">
    <source>
        <dbReference type="EMBL" id="GGD16491.1"/>
    </source>
</evidence>
<organism evidence="2 3">
    <name type="scientific">Flavobacterium orientale</name>
    <dbReference type="NCBI Taxonomy" id="1756020"/>
    <lineage>
        <taxon>Bacteria</taxon>
        <taxon>Pseudomonadati</taxon>
        <taxon>Bacteroidota</taxon>
        <taxon>Flavobacteriia</taxon>
        <taxon>Flavobacteriales</taxon>
        <taxon>Flavobacteriaceae</taxon>
        <taxon>Flavobacterium</taxon>
    </lineage>
</organism>
<evidence type="ECO:0008006" key="4">
    <source>
        <dbReference type="Google" id="ProtNLM"/>
    </source>
</evidence>
<dbReference type="Proteomes" id="UP000625735">
    <property type="component" value="Unassembled WGS sequence"/>
</dbReference>
<keyword evidence="3" id="KW-1185">Reference proteome</keyword>
<dbReference type="EMBL" id="BMFG01000001">
    <property type="protein sequence ID" value="GGD16491.1"/>
    <property type="molecule type" value="Genomic_DNA"/>
</dbReference>
<accession>A0A916XW38</accession>
<evidence type="ECO:0000256" key="1">
    <source>
        <dbReference type="SAM" id="SignalP"/>
    </source>
</evidence>